<accession>A0ABQ5YRJ8</accession>
<dbReference type="EMBL" id="BSOJ01000029">
    <property type="protein sequence ID" value="GLR27258.1"/>
    <property type="molecule type" value="Genomic_DNA"/>
</dbReference>
<organism evidence="3 4">
    <name type="scientific">Limnobacter litoralis</name>
    <dbReference type="NCBI Taxonomy" id="481366"/>
    <lineage>
        <taxon>Bacteria</taxon>
        <taxon>Pseudomonadati</taxon>
        <taxon>Pseudomonadota</taxon>
        <taxon>Betaproteobacteria</taxon>
        <taxon>Burkholderiales</taxon>
        <taxon>Burkholderiaceae</taxon>
        <taxon>Limnobacter</taxon>
    </lineage>
</organism>
<sequence length="66" mass="6919">MKLSKILAATALIAVTTGAFAQAADVGADTQANTPVASAKAGKKAHKHHKHHAHKRHKHHAAKMAK</sequence>
<evidence type="ECO:0000256" key="1">
    <source>
        <dbReference type="SAM" id="MobiDB-lite"/>
    </source>
</evidence>
<name>A0ABQ5YRJ8_9BURK</name>
<dbReference type="Proteomes" id="UP001156664">
    <property type="component" value="Unassembled WGS sequence"/>
</dbReference>
<gene>
    <name evidence="3" type="ORF">GCM10007875_23490</name>
</gene>
<feature type="compositionally biased region" description="Basic residues" evidence="1">
    <location>
        <begin position="41"/>
        <end position="66"/>
    </location>
</feature>
<feature type="region of interest" description="Disordered" evidence="1">
    <location>
        <begin position="40"/>
        <end position="66"/>
    </location>
</feature>
<dbReference type="RefSeq" id="WP_284282005.1">
    <property type="nucleotide sequence ID" value="NZ_BSOJ01000029.1"/>
</dbReference>
<comment type="caution">
    <text evidence="3">The sequence shown here is derived from an EMBL/GenBank/DDBJ whole genome shotgun (WGS) entry which is preliminary data.</text>
</comment>
<proteinExistence type="predicted"/>
<reference evidence="4" key="1">
    <citation type="journal article" date="2019" name="Int. J. Syst. Evol. Microbiol.">
        <title>The Global Catalogue of Microorganisms (GCM) 10K type strain sequencing project: providing services to taxonomists for standard genome sequencing and annotation.</title>
        <authorList>
            <consortium name="The Broad Institute Genomics Platform"/>
            <consortium name="The Broad Institute Genome Sequencing Center for Infectious Disease"/>
            <person name="Wu L."/>
            <person name="Ma J."/>
        </authorList>
    </citation>
    <scope>NUCLEOTIDE SEQUENCE [LARGE SCALE GENOMIC DNA]</scope>
    <source>
        <strain evidence="4">NBRC 105857</strain>
    </source>
</reference>
<protein>
    <submittedName>
        <fullName evidence="3">Uncharacterized protein</fullName>
    </submittedName>
</protein>
<feature type="chain" id="PRO_5045869371" evidence="2">
    <location>
        <begin position="22"/>
        <end position="66"/>
    </location>
</feature>
<keyword evidence="4" id="KW-1185">Reference proteome</keyword>
<feature type="signal peptide" evidence="2">
    <location>
        <begin position="1"/>
        <end position="21"/>
    </location>
</feature>
<evidence type="ECO:0000313" key="3">
    <source>
        <dbReference type="EMBL" id="GLR27258.1"/>
    </source>
</evidence>
<keyword evidence="2" id="KW-0732">Signal</keyword>
<evidence type="ECO:0000256" key="2">
    <source>
        <dbReference type="SAM" id="SignalP"/>
    </source>
</evidence>
<evidence type="ECO:0000313" key="4">
    <source>
        <dbReference type="Proteomes" id="UP001156664"/>
    </source>
</evidence>